<evidence type="ECO:0000256" key="1">
    <source>
        <dbReference type="ARBA" id="ARBA00008467"/>
    </source>
</evidence>
<name>A0A383CM41_9ZZZZ</name>
<feature type="domain" description="Ketosynthase family 3 (KS3)" evidence="3">
    <location>
        <begin position="1"/>
        <end position="240"/>
    </location>
</feature>
<keyword evidence="2" id="KW-0808">Transferase</keyword>
<dbReference type="InterPro" id="IPR014031">
    <property type="entry name" value="Ketoacyl_synth_C"/>
</dbReference>
<organism evidence="4">
    <name type="scientific">marine metagenome</name>
    <dbReference type="NCBI Taxonomy" id="408172"/>
    <lineage>
        <taxon>unclassified sequences</taxon>
        <taxon>metagenomes</taxon>
        <taxon>ecological metagenomes</taxon>
    </lineage>
</organism>
<reference evidence="4" key="1">
    <citation type="submission" date="2018-05" db="EMBL/GenBank/DDBJ databases">
        <authorList>
            <person name="Lanie J.A."/>
            <person name="Ng W.-L."/>
            <person name="Kazmierczak K.M."/>
            <person name="Andrzejewski T.M."/>
            <person name="Davidsen T.M."/>
            <person name="Wayne K.J."/>
            <person name="Tettelin H."/>
            <person name="Glass J.I."/>
            <person name="Rusch D."/>
            <person name="Podicherti R."/>
            <person name="Tsui H.-C.T."/>
            <person name="Winkler M.E."/>
        </authorList>
    </citation>
    <scope>NUCLEOTIDE SEQUENCE</scope>
</reference>
<gene>
    <name evidence="4" type="ORF">METZ01_LOCUS485562</name>
</gene>
<dbReference type="GO" id="GO:0006633">
    <property type="term" value="P:fatty acid biosynthetic process"/>
    <property type="evidence" value="ECO:0007669"/>
    <property type="project" value="InterPro"/>
</dbReference>
<dbReference type="AlphaFoldDB" id="A0A383CM41"/>
<evidence type="ECO:0000256" key="2">
    <source>
        <dbReference type="ARBA" id="ARBA00022679"/>
    </source>
</evidence>
<comment type="similarity">
    <text evidence="1">Belongs to the thiolase-like superfamily. Beta-ketoacyl-ACP synthases family.</text>
</comment>
<dbReference type="InterPro" id="IPR000794">
    <property type="entry name" value="Beta-ketoacyl_synthase"/>
</dbReference>
<dbReference type="SUPFAM" id="SSF53901">
    <property type="entry name" value="Thiolase-like"/>
    <property type="match status" value="2"/>
</dbReference>
<dbReference type="Pfam" id="PF00109">
    <property type="entry name" value="ketoacyl-synt"/>
    <property type="match status" value="1"/>
</dbReference>
<evidence type="ECO:0000259" key="3">
    <source>
        <dbReference type="PROSITE" id="PS52004"/>
    </source>
</evidence>
<dbReference type="Pfam" id="PF02801">
    <property type="entry name" value="Ketoacyl-synt_C"/>
    <property type="match status" value="1"/>
</dbReference>
<dbReference type="Gene3D" id="3.40.47.10">
    <property type="match status" value="1"/>
</dbReference>
<dbReference type="EMBL" id="UINC01209617">
    <property type="protein sequence ID" value="SVE32708.1"/>
    <property type="molecule type" value="Genomic_DNA"/>
</dbReference>
<dbReference type="FunFam" id="3.40.47.10:FF:000018">
    <property type="entry name" value="3-oxoacyl-[acyl-carrier-protein] synthase 2"/>
    <property type="match status" value="1"/>
</dbReference>
<feature type="non-terminal residue" evidence="4">
    <location>
        <position position="240"/>
    </location>
</feature>
<dbReference type="CDD" id="cd00834">
    <property type="entry name" value="KAS_I_II"/>
    <property type="match status" value="1"/>
</dbReference>
<dbReference type="GO" id="GO:0004315">
    <property type="term" value="F:3-oxoacyl-[acyl-carrier-protein] synthase activity"/>
    <property type="evidence" value="ECO:0007669"/>
    <property type="project" value="InterPro"/>
</dbReference>
<dbReference type="InterPro" id="IPR016039">
    <property type="entry name" value="Thiolase-like"/>
</dbReference>
<evidence type="ECO:0000313" key="4">
    <source>
        <dbReference type="EMBL" id="SVE32708.1"/>
    </source>
</evidence>
<protein>
    <recommendedName>
        <fullName evidence="3">Ketosynthase family 3 (KS3) domain-containing protein</fullName>
    </recommendedName>
</protein>
<dbReference type="PROSITE" id="PS52004">
    <property type="entry name" value="KS3_2"/>
    <property type="match status" value="1"/>
</dbReference>
<proteinExistence type="inferred from homology"/>
<dbReference type="PROSITE" id="PS00606">
    <property type="entry name" value="KS3_1"/>
    <property type="match status" value="1"/>
</dbReference>
<dbReference type="InterPro" id="IPR014030">
    <property type="entry name" value="Ketoacyl_synth_N"/>
</dbReference>
<dbReference type="InterPro" id="IPR020841">
    <property type="entry name" value="PKS_Beta-ketoAc_synthase_dom"/>
</dbReference>
<dbReference type="PANTHER" id="PTHR11712:SF336">
    <property type="entry name" value="3-OXOACYL-[ACYL-CARRIER-PROTEIN] SYNTHASE, MITOCHONDRIAL"/>
    <property type="match status" value="1"/>
</dbReference>
<accession>A0A383CM41</accession>
<sequence length="240" mass="25209">ADDFDPELRLAAKEARRMDRFIQLGLCAGLEAFEDCGIDLEKSDRDRVGVLIGAGIGGLETIENTTRVMLERGPRKDSPFYIPSSIINMVSGNLSIMLGLSGPNLAVVTACTTGTHAIGEAARMIALGDADVMIAGGTEAAVTPTSMAGFAAAKALSRRNDAPEHASRPWDRDRDGFVMGEGAGTLVIESLEHAKRRGARIYAELAGYGVSGDAHHMTQPAPGGEGAARCMRNALKNAGI</sequence>
<dbReference type="PANTHER" id="PTHR11712">
    <property type="entry name" value="POLYKETIDE SYNTHASE-RELATED"/>
    <property type="match status" value="1"/>
</dbReference>
<dbReference type="InterPro" id="IPR018201">
    <property type="entry name" value="Ketoacyl_synth_AS"/>
</dbReference>
<dbReference type="SMART" id="SM00825">
    <property type="entry name" value="PKS_KS"/>
    <property type="match status" value="1"/>
</dbReference>
<feature type="non-terminal residue" evidence="4">
    <location>
        <position position="1"/>
    </location>
</feature>
<dbReference type="GO" id="GO:0005829">
    <property type="term" value="C:cytosol"/>
    <property type="evidence" value="ECO:0007669"/>
    <property type="project" value="TreeGrafter"/>
</dbReference>